<sequence length="152" mass="15694">MKANKVVAGVIASLVMSLIWSLATPKDTHPQTMADLISLRTPVALTLATGERVQGELQGVDSLCDDWQAAFQTDPDTAVSLPDGRSLHARNVTSLAVGRSSAGALKALGSVGACPSIMTVLAPGSAPVPLNLSALTGSTTRMNQEMKTLTNP</sequence>
<evidence type="ECO:0000313" key="3">
    <source>
        <dbReference type="Proteomes" id="UP000276417"/>
    </source>
</evidence>
<proteinExistence type="predicted"/>
<evidence type="ECO:0000256" key="1">
    <source>
        <dbReference type="SAM" id="SignalP"/>
    </source>
</evidence>
<dbReference type="EMBL" id="CP034183">
    <property type="protein sequence ID" value="AZI41854.1"/>
    <property type="molecule type" value="Genomic_DNA"/>
</dbReference>
<gene>
    <name evidence="2" type="ORF">EHF33_03060</name>
</gene>
<accession>A0A3G8YHC1</accession>
<dbReference type="AlphaFoldDB" id="A0A3G8YHC1"/>
<name>A0A3G8YHC1_9DEIO</name>
<dbReference type="OrthoDB" id="9842492at2"/>
<organism evidence="2 3">
    <name type="scientific">Deinococcus psychrotolerans</name>
    <dbReference type="NCBI Taxonomy" id="2489213"/>
    <lineage>
        <taxon>Bacteria</taxon>
        <taxon>Thermotogati</taxon>
        <taxon>Deinococcota</taxon>
        <taxon>Deinococci</taxon>
        <taxon>Deinococcales</taxon>
        <taxon>Deinococcaceae</taxon>
        <taxon>Deinococcus</taxon>
    </lineage>
</organism>
<keyword evidence="3" id="KW-1185">Reference proteome</keyword>
<protein>
    <submittedName>
        <fullName evidence="2">Uncharacterized protein</fullName>
    </submittedName>
</protein>
<dbReference type="Proteomes" id="UP000276417">
    <property type="component" value="Chromosome 1"/>
</dbReference>
<reference evidence="2 3" key="1">
    <citation type="submission" date="2018-11" db="EMBL/GenBank/DDBJ databases">
        <title>Deinococcus shelandsis sp. nov., isolated from South Shetland Islands soil of Antarctica.</title>
        <authorList>
            <person name="Tian J."/>
        </authorList>
    </citation>
    <scope>NUCLEOTIDE SEQUENCE [LARGE SCALE GENOMIC DNA]</scope>
    <source>
        <strain evidence="2 3">S14-83T</strain>
    </source>
</reference>
<feature type="chain" id="PRO_5017982709" evidence="1">
    <location>
        <begin position="24"/>
        <end position="152"/>
    </location>
</feature>
<keyword evidence="1" id="KW-0732">Signal</keyword>
<dbReference type="KEGG" id="dph:EHF33_03060"/>
<feature type="signal peptide" evidence="1">
    <location>
        <begin position="1"/>
        <end position="23"/>
    </location>
</feature>
<dbReference type="RefSeq" id="WP_124867779.1">
    <property type="nucleotide sequence ID" value="NZ_CP034183.1"/>
</dbReference>
<evidence type="ECO:0000313" key="2">
    <source>
        <dbReference type="EMBL" id="AZI41854.1"/>
    </source>
</evidence>